<dbReference type="Proteomes" id="UP000006657">
    <property type="component" value="Chromosome"/>
</dbReference>
<dbReference type="GeneID" id="61273333"/>
<dbReference type="RefSeq" id="WP_013610435.1">
    <property type="nucleotide sequence ID" value="NC_015160.1"/>
</dbReference>
<evidence type="ECO:0000313" key="1">
    <source>
        <dbReference type="EMBL" id="ADY31188.1"/>
    </source>
</evidence>
<dbReference type="KEGG" id="osp:Odosp_0073"/>
<dbReference type="HOGENOM" id="CLU_888060_0_0_10"/>
<sequence length="313" mass="35536">MENSVSVNETAVMNSIKNGMKNLLFIEGNRSEIDKANVVESYNKIKAMGFIPTMPVEFLPIEQAQNKLGGRRLLKPVLKREKGEGIPTISNFKIEMETVPESEYHLYDGVCVDGQHRTVALMFPDMEAEPSYIEVEIPEGMDVLQYIALRNNGKPWKNDDFYNSKIPTNDEHTDHILSKREEKFITAFLMNVYTFGTSSLTPKQMKALQQGYKTMDDFKRIQLSKATETIGDAICQICKEHPFLTTDKLNGRLGAGLKAFYKNHDSDLSKVEQVLNAINKTNWEKYFIAAKGHSMEAKAYEEAFNSVLADLKQ</sequence>
<protein>
    <recommendedName>
        <fullName evidence="3">DGQHR domain-containing protein</fullName>
    </recommendedName>
</protein>
<dbReference type="eggNOG" id="ENOG5033Q6X">
    <property type="taxonomic scope" value="Bacteria"/>
</dbReference>
<evidence type="ECO:0008006" key="3">
    <source>
        <dbReference type="Google" id="ProtNLM"/>
    </source>
</evidence>
<proteinExistence type="predicted"/>
<dbReference type="BioCyc" id="OSPL709991:G1GRN-70-MONOMER"/>
<accession>F9ZC48</accession>
<gene>
    <name evidence="1" type="ordered locus">Odosp_0073</name>
</gene>
<dbReference type="EMBL" id="CP002544">
    <property type="protein sequence ID" value="ADY31188.1"/>
    <property type="molecule type" value="Genomic_DNA"/>
</dbReference>
<organism evidence="1 2">
    <name type="scientific">Odoribacter splanchnicus (strain ATCC 29572 / DSM 20712 / CIP 104287 / JCM 15291 / NCTC 10825 / 1651/6)</name>
    <name type="common">Bacteroides splanchnicus</name>
    <dbReference type="NCBI Taxonomy" id="709991"/>
    <lineage>
        <taxon>Bacteria</taxon>
        <taxon>Pseudomonadati</taxon>
        <taxon>Bacteroidota</taxon>
        <taxon>Bacteroidia</taxon>
        <taxon>Bacteroidales</taxon>
        <taxon>Odoribacteraceae</taxon>
        <taxon>Odoribacter</taxon>
    </lineage>
</organism>
<reference evidence="1 2" key="1">
    <citation type="journal article" date="2011" name="Stand. Genomic Sci.">
        <title>Complete genome sequence of Odoribacter splanchnicus type strain (1651/6).</title>
        <authorList>
            <consortium name="US DOE Joint Genome Institute (JGI-PGF)"/>
            <person name="Goker M."/>
            <person name="Gronow S."/>
            <person name="Zeytun A."/>
            <person name="Nolan M."/>
            <person name="Lucas S."/>
            <person name="Lapidus A."/>
            <person name="Hammon N."/>
            <person name="Deshpande S."/>
            <person name="Cheng J.F."/>
            <person name="Pitluck S."/>
            <person name="Liolios K."/>
            <person name="Pagani I."/>
            <person name="Ivanova N."/>
            <person name="Mavromatis K."/>
            <person name="Ovchinikova G."/>
            <person name="Pati A."/>
            <person name="Tapia R."/>
            <person name="Han C."/>
            <person name="Goodwin L."/>
            <person name="Chen A."/>
            <person name="Palaniappan K."/>
            <person name="Land M."/>
            <person name="Hauser L."/>
            <person name="Jeffries C.D."/>
            <person name="Brambilla E.M."/>
            <person name="Rohde M."/>
            <person name="Detter J.C."/>
            <person name="Woyke T."/>
            <person name="Bristow J."/>
            <person name="Markowitz V."/>
            <person name="Hugenholtz P."/>
            <person name="Eisen J.A."/>
            <person name="Kyrpides N.C."/>
            <person name="Klenk H.P."/>
        </authorList>
    </citation>
    <scope>NUCLEOTIDE SEQUENCE [LARGE SCALE GENOMIC DNA]</scope>
    <source>
        <strain evidence="2">ATCC 29572 / DSM 20712 / JCM 15291 / NCTC 10825 / 1651/6</strain>
    </source>
</reference>
<evidence type="ECO:0000313" key="2">
    <source>
        <dbReference type="Proteomes" id="UP000006657"/>
    </source>
</evidence>
<name>F9ZC48_ODOSD</name>
<dbReference type="AlphaFoldDB" id="F9ZC48"/>
<keyword evidence="2" id="KW-1185">Reference proteome</keyword>
<dbReference type="PaxDb" id="709991-Odosp_0073"/>